<dbReference type="PANTHER" id="PTHR43690">
    <property type="entry name" value="NARDILYSIN"/>
    <property type="match status" value="1"/>
</dbReference>
<dbReference type="InterPro" id="IPR050626">
    <property type="entry name" value="Peptidase_M16"/>
</dbReference>
<keyword evidence="4" id="KW-0862">Zinc</keyword>
<dbReference type="GO" id="GO:0046872">
    <property type="term" value="F:metal ion binding"/>
    <property type="evidence" value="ECO:0007669"/>
    <property type="project" value="InterPro"/>
</dbReference>
<dbReference type="GO" id="GO:0008237">
    <property type="term" value="F:metallopeptidase activity"/>
    <property type="evidence" value="ECO:0007669"/>
    <property type="project" value="UniProtKB-KW"/>
</dbReference>
<dbReference type="AlphaFoldDB" id="A0AAU7VNT6"/>
<dbReference type="InterPro" id="IPR011249">
    <property type="entry name" value="Metalloenz_LuxS/M16"/>
</dbReference>
<dbReference type="InterPro" id="IPR007863">
    <property type="entry name" value="Peptidase_M16_C"/>
</dbReference>
<dbReference type="PANTHER" id="PTHR43690:SF17">
    <property type="entry name" value="PROTEIN YHJJ"/>
    <property type="match status" value="1"/>
</dbReference>
<evidence type="ECO:0000256" key="2">
    <source>
        <dbReference type="ARBA" id="ARBA00022670"/>
    </source>
</evidence>
<sequence>MLNSYEYRKIDESYFSFTMPNGLQVFYIPRPNYKKSFAVLASNFGGIDFKTDFMELKPGIAHFLEHKLFENPNGNVEDEFSKLGISVNAFTTHNNTSYYFSCTSNFYKGLKLLLDFVQTPYFTEENVKKEQGIIAQEIEMYRDDANWVGYLNLLNGLYPKHPINQDIAGTKEDIYQVDVDMLNKCYEQYYNPLNMALFVIGDLKIEELYDFVGQNQKPKKFKDVPEYNRNFLQDTFIPKEKEISIDMEISRNSLNFGFKDKKVEESGKELFEKEITTLLGLETLVGKSSKLYNDLYEKRIIDDSFNIEYTTETGYGHTIFSCETEDPNKTYEHLKNEFTKALEQGLNEEDFIINKKKIQGITLMELNSLENVVLGFMSEHFRGGSFFDKNEIIEGITFEQVENRMKEHIDYNMSAISVVNKK</sequence>
<evidence type="ECO:0000256" key="4">
    <source>
        <dbReference type="ARBA" id="ARBA00022833"/>
    </source>
</evidence>
<accession>A0AAU7VNT6</accession>
<keyword evidence="5" id="KW-0482">Metalloprotease</keyword>
<evidence type="ECO:0000313" key="8">
    <source>
        <dbReference type="EMBL" id="XBX75623.1"/>
    </source>
</evidence>
<comment type="similarity">
    <text evidence="1">Belongs to the peptidase M16 family.</text>
</comment>
<dbReference type="SUPFAM" id="SSF63411">
    <property type="entry name" value="LuxS/MPP-like metallohydrolase"/>
    <property type="match status" value="2"/>
</dbReference>
<dbReference type="Pfam" id="PF05193">
    <property type="entry name" value="Peptidase_M16_C"/>
    <property type="match status" value="1"/>
</dbReference>
<protein>
    <submittedName>
        <fullName evidence="8">Pitrilysin family protein</fullName>
    </submittedName>
</protein>
<dbReference type="RefSeq" id="WP_350344366.1">
    <property type="nucleotide sequence ID" value="NZ_CP158367.1"/>
</dbReference>
<gene>
    <name evidence="8" type="ORF">PRVXT_000763</name>
</gene>
<evidence type="ECO:0000256" key="1">
    <source>
        <dbReference type="ARBA" id="ARBA00007261"/>
    </source>
</evidence>
<dbReference type="GO" id="GO:0006508">
    <property type="term" value="P:proteolysis"/>
    <property type="evidence" value="ECO:0007669"/>
    <property type="project" value="UniProtKB-KW"/>
</dbReference>
<organism evidence="8">
    <name type="scientific">Proteinivorax tanatarense</name>
    <dbReference type="NCBI Taxonomy" id="1260629"/>
    <lineage>
        <taxon>Bacteria</taxon>
        <taxon>Bacillati</taxon>
        <taxon>Bacillota</taxon>
        <taxon>Clostridia</taxon>
        <taxon>Eubacteriales</taxon>
        <taxon>Proteinivoracaceae</taxon>
        <taxon>Proteinivorax</taxon>
    </lineage>
</organism>
<reference evidence="8" key="2">
    <citation type="submission" date="2024-06" db="EMBL/GenBank/DDBJ databases">
        <authorList>
            <person name="Petrova K.O."/>
            <person name="Toshchakov S.V."/>
            <person name="Boltjanskaja Y.V."/>
            <person name="Kevbrin V."/>
        </authorList>
    </citation>
    <scope>NUCLEOTIDE SEQUENCE</scope>
    <source>
        <strain evidence="8">Z-910T</strain>
    </source>
</reference>
<dbReference type="Pfam" id="PF00675">
    <property type="entry name" value="Peptidase_M16"/>
    <property type="match status" value="1"/>
</dbReference>
<reference evidence="8" key="1">
    <citation type="journal article" date="2013" name="Extremophiles">
        <title>Proteinivorax tanatarense gen. nov., sp. nov., an anaerobic, haloalkaliphilic, proteolytic bacterium isolated from a decaying algal bloom, and proposal of Proteinivoraceae fam. nov.</title>
        <authorList>
            <person name="Kevbrin V."/>
            <person name="Boltyanskaya Y."/>
            <person name="Zhilina T."/>
            <person name="Kolganova T."/>
            <person name="Lavrentjeva E."/>
            <person name="Kuznetsov B."/>
        </authorList>
    </citation>
    <scope>NUCLEOTIDE SEQUENCE</scope>
    <source>
        <strain evidence="8">Z-910T</strain>
    </source>
</reference>
<proteinExistence type="inferred from homology"/>
<feature type="domain" description="Peptidase M16 C-terminal" evidence="7">
    <location>
        <begin position="177"/>
        <end position="352"/>
    </location>
</feature>
<keyword evidence="2" id="KW-0645">Protease</keyword>
<dbReference type="Gene3D" id="3.30.830.10">
    <property type="entry name" value="Metalloenzyme, LuxS/M16 peptidase-like"/>
    <property type="match status" value="2"/>
</dbReference>
<evidence type="ECO:0000259" key="7">
    <source>
        <dbReference type="Pfam" id="PF05193"/>
    </source>
</evidence>
<evidence type="ECO:0000256" key="3">
    <source>
        <dbReference type="ARBA" id="ARBA00022801"/>
    </source>
</evidence>
<evidence type="ECO:0000256" key="5">
    <source>
        <dbReference type="ARBA" id="ARBA00023049"/>
    </source>
</evidence>
<dbReference type="InterPro" id="IPR011765">
    <property type="entry name" value="Pept_M16_N"/>
</dbReference>
<evidence type="ECO:0000259" key="6">
    <source>
        <dbReference type="Pfam" id="PF00675"/>
    </source>
</evidence>
<feature type="domain" description="Peptidase M16 N-terminal" evidence="6">
    <location>
        <begin position="58"/>
        <end position="170"/>
    </location>
</feature>
<name>A0AAU7VNT6_9FIRM</name>
<dbReference type="NCBIfam" id="NF047421">
    <property type="entry name" value="YfmH_fam"/>
    <property type="match status" value="1"/>
</dbReference>
<dbReference type="EMBL" id="CP158367">
    <property type="protein sequence ID" value="XBX75623.1"/>
    <property type="molecule type" value="Genomic_DNA"/>
</dbReference>
<keyword evidence="3" id="KW-0378">Hydrolase</keyword>